<dbReference type="EMBL" id="AZBU02000002">
    <property type="protein sequence ID" value="TKR95273.1"/>
    <property type="molecule type" value="Genomic_DNA"/>
</dbReference>
<dbReference type="AlphaFoldDB" id="A0A4U5PFY3"/>
<name>A0A4U5PFY3_STECR</name>
<proteinExistence type="predicted"/>
<sequence length="85" mass="9772">MFAWDMRKDNLHFLTTLYGARLDHDEKRVDYALRVAYLNGNHTYELIGPHNACINVATVLGSTCKYARITDLILCDDRRSELGEP</sequence>
<evidence type="ECO:0000313" key="1">
    <source>
        <dbReference type="EMBL" id="TKR95273.1"/>
    </source>
</evidence>
<comment type="caution">
    <text evidence="1">The sequence shown here is derived from an EMBL/GenBank/DDBJ whole genome shotgun (WGS) entry which is preliminary data.</text>
</comment>
<dbReference type="Proteomes" id="UP000298663">
    <property type="component" value="Unassembled WGS sequence"/>
</dbReference>
<gene>
    <name evidence="1" type="ORF">L596_009464</name>
</gene>
<reference evidence="1 2" key="2">
    <citation type="journal article" date="2019" name="G3 (Bethesda)">
        <title>Hybrid Assembly of the Genome of the Entomopathogenic Nematode Steinernema carpocapsae Identifies the X-Chromosome.</title>
        <authorList>
            <person name="Serra L."/>
            <person name="Macchietto M."/>
            <person name="Macias-Munoz A."/>
            <person name="McGill C.J."/>
            <person name="Rodriguez I.M."/>
            <person name="Rodriguez B."/>
            <person name="Murad R."/>
            <person name="Mortazavi A."/>
        </authorList>
    </citation>
    <scope>NUCLEOTIDE SEQUENCE [LARGE SCALE GENOMIC DNA]</scope>
    <source>
        <strain evidence="1 2">ALL</strain>
    </source>
</reference>
<keyword evidence="2" id="KW-1185">Reference proteome</keyword>
<evidence type="ECO:0000313" key="2">
    <source>
        <dbReference type="Proteomes" id="UP000298663"/>
    </source>
</evidence>
<protein>
    <submittedName>
        <fullName evidence="1">Uncharacterized protein</fullName>
    </submittedName>
</protein>
<reference evidence="1 2" key="1">
    <citation type="journal article" date="2015" name="Genome Biol.">
        <title>Comparative genomics of Steinernema reveals deeply conserved gene regulatory networks.</title>
        <authorList>
            <person name="Dillman A.R."/>
            <person name="Macchietto M."/>
            <person name="Porter C.F."/>
            <person name="Rogers A."/>
            <person name="Williams B."/>
            <person name="Antoshechkin I."/>
            <person name="Lee M.M."/>
            <person name="Goodwin Z."/>
            <person name="Lu X."/>
            <person name="Lewis E.E."/>
            <person name="Goodrich-Blair H."/>
            <person name="Stock S.P."/>
            <person name="Adams B.J."/>
            <person name="Sternberg P.W."/>
            <person name="Mortazavi A."/>
        </authorList>
    </citation>
    <scope>NUCLEOTIDE SEQUENCE [LARGE SCALE GENOMIC DNA]</scope>
    <source>
        <strain evidence="1 2">ALL</strain>
    </source>
</reference>
<accession>A0A4U5PFY3</accession>
<organism evidence="1 2">
    <name type="scientific">Steinernema carpocapsae</name>
    <name type="common">Entomopathogenic nematode</name>
    <dbReference type="NCBI Taxonomy" id="34508"/>
    <lineage>
        <taxon>Eukaryota</taxon>
        <taxon>Metazoa</taxon>
        <taxon>Ecdysozoa</taxon>
        <taxon>Nematoda</taxon>
        <taxon>Chromadorea</taxon>
        <taxon>Rhabditida</taxon>
        <taxon>Tylenchina</taxon>
        <taxon>Panagrolaimomorpha</taxon>
        <taxon>Strongyloidoidea</taxon>
        <taxon>Steinernematidae</taxon>
        <taxon>Steinernema</taxon>
    </lineage>
</organism>